<name>A0A915J266_ROMCU</name>
<proteinExistence type="predicted"/>
<protein>
    <submittedName>
        <fullName evidence="2">Uncharacterized protein</fullName>
    </submittedName>
</protein>
<reference evidence="2" key="1">
    <citation type="submission" date="2022-11" db="UniProtKB">
        <authorList>
            <consortium name="WormBaseParasite"/>
        </authorList>
    </citation>
    <scope>IDENTIFICATION</scope>
</reference>
<evidence type="ECO:0000313" key="2">
    <source>
        <dbReference type="WBParaSite" id="nRc.2.0.1.t20556-RA"/>
    </source>
</evidence>
<dbReference type="WBParaSite" id="nRc.2.0.1.t20556-RA">
    <property type="protein sequence ID" value="nRc.2.0.1.t20556-RA"/>
    <property type="gene ID" value="nRc.2.0.1.g20556"/>
</dbReference>
<keyword evidence="1" id="KW-1185">Reference proteome</keyword>
<sequence>MAHGWPKVSESTRLICAGNIIQSFSSRAKFKNHIEYVQSKFKTHATNEESGFFNNFCYCPLLV</sequence>
<accession>A0A915J266</accession>
<organism evidence="1 2">
    <name type="scientific">Romanomermis culicivorax</name>
    <name type="common">Nematode worm</name>
    <dbReference type="NCBI Taxonomy" id="13658"/>
    <lineage>
        <taxon>Eukaryota</taxon>
        <taxon>Metazoa</taxon>
        <taxon>Ecdysozoa</taxon>
        <taxon>Nematoda</taxon>
        <taxon>Enoplea</taxon>
        <taxon>Dorylaimia</taxon>
        <taxon>Mermithida</taxon>
        <taxon>Mermithoidea</taxon>
        <taxon>Mermithidae</taxon>
        <taxon>Romanomermis</taxon>
    </lineage>
</organism>
<evidence type="ECO:0000313" key="1">
    <source>
        <dbReference type="Proteomes" id="UP000887565"/>
    </source>
</evidence>
<dbReference type="AlphaFoldDB" id="A0A915J266"/>
<dbReference type="Proteomes" id="UP000887565">
    <property type="component" value="Unplaced"/>
</dbReference>